<feature type="transmembrane region" description="Helical" evidence="1">
    <location>
        <begin position="211"/>
        <end position="232"/>
    </location>
</feature>
<evidence type="ECO:0000256" key="1">
    <source>
        <dbReference type="SAM" id="Phobius"/>
    </source>
</evidence>
<comment type="caution">
    <text evidence="2">The sequence shown here is derived from an EMBL/GenBank/DDBJ whole genome shotgun (WGS) entry which is preliminary data.</text>
</comment>
<reference evidence="2" key="1">
    <citation type="submission" date="2022-09" db="EMBL/GenBank/DDBJ databases">
        <title>Fusarium specimens isolated from Avocado Roots.</title>
        <authorList>
            <person name="Stajich J."/>
            <person name="Roper C."/>
            <person name="Heimlech-Rivalta G."/>
        </authorList>
    </citation>
    <scope>NUCLEOTIDE SEQUENCE</scope>
    <source>
        <strain evidence="2">CF00136</strain>
    </source>
</reference>
<keyword evidence="3" id="KW-1185">Reference proteome</keyword>
<dbReference type="Proteomes" id="UP001152049">
    <property type="component" value="Unassembled WGS sequence"/>
</dbReference>
<organism evidence="2 3">
    <name type="scientific">Fusarium torreyae</name>
    <dbReference type="NCBI Taxonomy" id="1237075"/>
    <lineage>
        <taxon>Eukaryota</taxon>
        <taxon>Fungi</taxon>
        <taxon>Dikarya</taxon>
        <taxon>Ascomycota</taxon>
        <taxon>Pezizomycotina</taxon>
        <taxon>Sordariomycetes</taxon>
        <taxon>Hypocreomycetidae</taxon>
        <taxon>Hypocreales</taxon>
        <taxon>Nectriaceae</taxon>
        <taxon>Fusarium</taxon>
    </lineage>
</organism>
<proteinExistence type="predicted"/>
<keyword evidence="1" id="KW-1133">Transmembrane helix</keyword>
<gene>
    <name evidence="2" type="ORF">NW762_012176</name>
</gene>
<dbReference type="EMBL" id="JAOQAZ010000032">
    <property type="protein sequence ID" value="KAJ4249833.1"/>
    <property type="molecule type" value="Genomic_DNA"/>
</dbReference>
<feature type="transmembrane region" description="Helical" evidence="1">
    <location>
        <begin position="275"/>
        <end position="296"/>
    </location>
</feature>
<name>A0A9W8RQQ1_9HYPO</name>
<keyword evidence="1" id="KW-0472">Membrane</keyword>
<evidence type="ECO:0000313" key="3">
    <source>
        <dbReference type="Proteomes" id="UP001152049"/>
    </source>
</evidence>
<protein>
    <submittedName>
        <fullName evidence="2">Uncharacterized protein</fullName>
    </submittedName>
</protein>
<keyword evidence="1" id="KW-0812">Transmembrane</keyword>
<evidence type="ECO:0000313" key="2">
    <source>
        <dbReference type="EMBL" id="KAJ4249833.1"/>
    </source>
</evidence>
<sequence>MQTTRRFLTPATLIIANFFFSTELRLVVLVINSAMSIGLDPGFMWNILEMVCHFALEIDGEYFELQRVGDSIELSRKPVTKPKDDSWSNLNDREPERIILSCTYAGCSFMTNDEIEEKGKRLIAISPTYDAIKYNCQGLRDNLFKRILDDRAVPAEHKRRNLGWGSPHASFLELMVESVYYLYYDLDMNTTIVNMADSKTIWGVATAGLPLLWVGFAIFKLINSICGIVWSTSTIEGEPFRLRVALPQLLAPVVILRALPVITRKLSTVLPAKQILGLLTGLRYTLMLAHYVYIILYRRNEYTDSSFIIVEGGESKPAGTVSPADARRNDLTFDTRWKQWISRHVLVRKVEPVLHGEEKASETLTWWSSQLEGWEESLLVMSIIITSR</sequence>
<accession>A0A9W8RQQ1</accession>
<dbReference type="AlphaFoldDB" id="A0A9W8RQQ1"/>
<dbReference type="OrthoDB" id="5403967at2759"/>